<accession>A0A7Z1N8R8</accession>
<dbReference type="Proteomes" id="UP000238153">
    <property type="component" value="Unassembled WGS sequence"/>
</dbReference>
<dbReference type="AlphaFoldDB" id="A0A7Z1N8R8"/>
<organism evidence="1 2">
    <name type="scientific">Staphylococcus haemolyticus</name>
    <dbReference type="NCBI Taxonomy" id="1283"/>
    <lineage>
        <taxon>Bacteria</taxon>
        <taxon>Bacillati</taxon>
        <taxon>Bacillota</taxon>
        <taxon>Bacilli</taxon>
        <taxon>Bacillales</taxon>
        <taxon>Staphylococcaceae</taxon>
        <taxon>Staphylococcus</taxon>
    </lineage>
</organism>
<dbReference type="EMBL" id="PGWX01000221">
    <property type="protein sequence ID" value="PPJ76512.1"/>
    <property type="molecule type" value="Genomic_DNA"/>
</dbReference>
<feature type="non-terminal residue" evidence="1">
    <location>
        <position position="1"/>
    </location>
</feature>
<proteinExistence type="predicted"/>
<reference evidence="1 2" key="1">
    <citation type="submission" date="2017-11" db="EMBL/GenBank/DDBJ databases">
        <authorList>
            <person name="Founou R.C."/>
            <person name="Founou L."/>
            <person name="Allam M."/>
            <person name="Ismail A."/>
            <person name="Essack S.Y."/>
        </authorList>
    </citation>
    <scope>NUCLEOTIDE SEQUENCE [LARGE SCALE GENOMIC DNA]</scope>
    <source>
        <strain evidence="1 2">G811N2B1</strain>
    </source>
</reference>
<comment type="caution">
    <text evidence="1">The sequence shown here is derived from an EMBL/GenBank/DDBJ whole genome shotgun (WGS) entry which is preliminary data.</text>
</comment>
<evidence type="ECO:0000313" key="2">
    <source>
        <dbReference type="Proteomes" id="UP000238153"/>
    </source>
</evidence>
<evidence type="ECO:0000313" key="1">
    <source>
        <dbReference type="EMBL" id="PPJ76512.1"/>
    </source>
</evidence>
<name>A0A7Z1N8R8_STAHA</name>
<protein>
    <submittedName>
        <fullName evidence="1">Uncharacterized protein</fullName>
    </submittedName>
</protein>
<gene>
    <name evidence="1" type="ORF">CV019_03065</name>
</gene>
<sequence>RELGFVLMALNIRKVVAQRVENNQKIYKKDNFYIISIEIVFFHLSKNFMSRTLFEVIYNLNTFTYMSTIFNTLLKN</sequence>